<dbReference type="PROSITE" id="PS50283">
    <property type="entry name" value="NA_SOLUT_SYMP_3"/>
    <property type="match status" value="1"/>
</dbReference>
<keyword evidence="6 8" id="KW-0472">Membrane</keyword>
<feature type="transmembrane region" description="Helical" evidence="8">
    <location>
        <begin position="227"/>
        <end position="243"/>
    </location>
</feature>
<feature type="transmembrane region" description="Helical" evidence="8">
    <location>
        <begin position="348"/>
        <end position="366"/>
    </location>
</feature>
<evidence type="ECO:0000256" key="4">
    <source>
        <dbReference type="ARBA" id="ARBA00022692"/>
    </source>
</evidence>
<dbReference type="GO" id="GO:0015606">
    <property type="term" value="F:spermidine transmembrane transporter activity"/>
    <property type="evidence" value="ECO:0007669"/>
    <property type="project" value="TreeGrafter"/>
</dbReference>
<dbReference type="EMBL" id="BMHA01000010">
    <property type="protein sequence ID" value="GGI08073.1"/>
    <property type="molecule type" value="Genomic_DNA"/>
</dbReference>
<protein>
    <recommendedName>
        <fullName evidence="11">Na+/proline symporter</fullName>
    </recommendedName>
</protein>
<reference evidence="9" key="1">
    <citation type="journal article" date="2014" name="Int. J. Syst. Evol. Microbiol.">
        <title>Complete genome sequence of Corynebacterium casei LMG S-19264T (=DSM 44701T), isolated from a smear-ripened cheese.</title>
        <authorList>
            <consortium name="US DOE Joint Genome Institute (JGI-PGF)"/>
            <person name="Walter F."/>
            <person name="Albersmeier A."/>
            <person name="Kalinowski J."/>
            <person name="Ruckert C."/>
        </authorList>
    </citation>
    <scope>NUCLEOTIDE SEQUENCE</scope>
    <source>
        <strain evidence="9">CGMCC 1.14988</strain>
    </source>
</reference>
<sequence length="477" mass="48024">MLATSVSLALLAITLAAFVGIGLRGRSPAEPGTDPVADFTVARGTQGPGVLGLSFVASGLGAWILFAPPELGAVLGIVPVVGYALAAAGPFLVLAAVGPRLRRIVPSGQGLAEFVRVRFGPTGGRLVAGVSLLYMGVFVAAELVAIGGMVELLGGVPREVTVPAVVVATLAYTATGGLRASLRTDRWQAWLVLALLLVAGTVALRWVDAPVPAARQLGLLEVARPGLESAFTLVLAVTAANLFHHGYWQRVWSARDDRALRHGALLGAAVTVPLMLLAGGLGVLAAAAGVVEVPALSVFALVGRLPDVVVALVLVLGVALVASSVDTLENGLAALLVAERPGLRLDQARLLTVVVVLPAAIVGLVATSVLQLFLVADLLAAVLLLPALLGLWPRATTAGLRAGVLGGVVGALGAAWLATGSLAGAAAAVTFPDAVPTLPPFLGAVLGSGLAALGVSVLGGRRTDLDDLDARVRARVG</sequence>
<comment type="caution">
    <text evidence="9">The sequence shown here is derived from an EMBL/GenBank/DDBJ whole genome shotgun (WGS) entry which is preliminary data.</text>
</comment>
<evidence type="ECO:0008006" key="11">
    <source>
        <dbReference type="Google" id="ProtNLM"/>
    </source>
</evidence>
<keyword evidence="5 8" id="KW-1133">Transmembrane helix</keyword>
<dbReference type="OrthoDB" id="9789704at2"/>
<feature type="transmembrane region" description="Helical" evidence="8">
    <location>
        <begin position="264"/>
        <end position="288"/>
    </location>
</feature>
<dbReference type="PANTHER" id="PTHR48086:SF10">
    <property type="entry name" value="AGR155CP"/>
    <property type="match status" value="1"/>
</dbReference>
<dbReference type="Proteomes" id="UP000650511">
    <property type="component" value="Unassembled WGS sequence"/>
</dbReference>
<keyword evidence="4 8" id="KW-0812">Transmembrane</keyword>
<feature type="transmembrane region" description="Helical" evidence="8">
    <location>
        <begin position="404"/>
        <end position="429"/>
    </location>
</feature>
<comment type="similarity">
    <text evidence="2 7">Belongs to the sodium:solute symporter (SSF) (TC 2.A.21) family.</text>
</comment>
<dbReference type="RefSeq" id="WP_130649000.1">
    <property type="nucleotide sequence ID" value="NZ_BMHA01000010.1"/>
</dbReference>
<feature type="transmembrane region" description="Helical" evidence="8">
    <location>
        <begin position="49"/>
        <end position="67"/>
    </location>
</feature>
<evidence type="ECO:0000256" key="7">
    <source>
        <dbReference type="RuleBase" id="RU362091"/>
    </source>
</evidence>
<feature type="transmembrane region" description="Helical" evidence="8">
    <location>
        <begin position="126"/>
        <end position="150"/>
    </location>
</feature>
<dbReference type="Pfam" id="PF00474">
    <property type="entry name" value="SSF"/>
    <property type="match status" value="1"/>
</dbReference>
<feature type="transmembrane region" description="Helical" evidence="8">
    <location>
        <begin position="372"/>
        <end position="392"/>
    </location>
</feature>
<dbReference type="InterPro" id="IPR001734">
    <property type="entry name" value="Na/solute_symporter"/>
</dbReference>
<dbReference type="InterPro" id="IPR050277">
    <property type="entry name" value="Sodium:Solute_Symporter"/>
</dbReference>
<organism evidence="9 10">
    <name type="scientific">Egicoccus halophilus</name>
    <dbReference type="NCBI Taxonomy" id="1670830"/>
    <lineage>
        <taxon>Bacteria</taxon>
        <taxon>Bacillati</taxon>
        <taxon>Actinomycetota</taxon>
        <taxon>Nitriliruptoria</taxon>
        <taxon>Egicoccales</taxon>
        <taxon>Egicoccaceae</taxon>
        <taxon>Egicoccus</taxon>
    </lineage>
</organism>
<feature type="transmembrane region" description="Helical" evidence="8">
    <location>
        <begin position="162"/>
        <end position="182"/>
    </location>
</feature>
<dbReference type="GO" id="GO:0005886">
    <property type="term" value="C:plasma membrane"/>
    <property type="evidence" value="ECO:0007669"/>
    <property type="project" value="TreeGrafter"/>
</dbReference>
<dbReference type="PANTHER" id="PTHR48086">
    <property type="entry name" value="SODIUM/PROLINE SYMPORTER-RELATED"/>
    <property type="match status" value="1"/>
</dbReference>
<evidence type="ECO:0000313" key="9">
    <source>
        <dbReference type="EMBL" id="GGI08073.1"/>
    </source>
</evidence>
<feature type="transmembrane region" description="Helical" evidence="8">
    <location>
        <begin position="308"/>
        <end position="328"/>
    </location>
</feature>
<accession>A0A8J3EVG4</accession>
<feature type="transmembrane region" description="Helical" evidence="8">
    <location>
        <begin position="73"/>
        <end position="97"/>
    </location>
</feature>
<name>A0A8J3EVG4_9ACTN</name>
<dbReference type="AlphaFoldDB" id="A0A8J3EVG4"/>
<feature type="transmembrane region" description="Helical" evidence="8">
    <location>
        <begin position="6"/>
        <end position="23"/>
    </location>
</feature>
<evidence type="ECO:0000256" key="8">
    <source>
        <dbReference type="SAM" id="Phobius"/>
    </source>
</evidence>
<keyword evidence="10" id="KW-1185">Reference proteome</keyword>
<evidence type="ECO:0000256" key="3">
    <source>
        <dbReference type="ARBA" id="ARBA00022448"/>
    </source>
</evidence>
<keyword evidence="3" id="KW-0813">Transport</keyword>
<feature type="transmembrane region" description="Helical" evidence="8">
    <location>
        <begin position="441"/>
        <end position="459"/>
    </location>
</feature>
<evidence type="ECO:0000256" key="1">
    <source>
        <dbReference type="ARBA" id="ARBA00004141"/>
    </source>
</evidence>
<comment type="subcellular location">
    <subcellularLocation>
        <location evidence="1">Membrane</location>
        <topology evidence="1">Multi-pass membrane protein</topology>
    </subcellularLocation>
</comment>
<gene>
    <name evidence="9" type="ORF">GCM10011354_27270</name>
</gene>
<feature type="transmembrane region" description="Helical" evidence="8">
    <location>
        <begin position="189"/>
        <end position="207"/>
    </location>
</feature>
<dbReference type="InterPro" id="IPR038377">
    <property type="entry name" value="Na/Glc_symporter_sf"/>
</dbReference>
<evidence type="ECO:0000256" key="6">
    <source>
        <dbReference type="ARBA" id="ARBA00023136"/>
    </source>
</evidence>
<dbReference type="Gene3D" id="1.20.1730.10">
    <property type="entry name" value="Sodium/glucose cotransporter"/>
    <property type="match status" value="1"/>
</dbReference>
<reference evidence="9" key="2">
    <citation type="submission" date="2020-09" db="EMBL/GenBank/DDBJ databases">
        <authorList>
            <person name="Sun Q."/>
            <person name="Zhou Y."/>
        </authorList>
    </citation>
    <scope>NUCLEOTIDE SEQUENCE</scope>
    <source>
        <strain evidence="9">CGMCC 1.14988</strain>
    </source>
</reference>
<proteinExistence type="inferred from homology"/>
<evidence type="ECO:0000256" key="5">
    <source>
        <dbReference type="ARBA" id="ARBA00022989"/>
    </source>
</evidence>
<evidence type="ECO:0000313" key="10">
    <source>
        <dbReference type="Proteomes" id="UP000650511"/>
    </source>
</evidence>
<evidence type="ECO:0000256" key="2">
    <source>
        <dbReference type="ARBA" id="ARBA00006434"/>
    </source>
</evidence>